<dbReference type="eggNOG" id="ENOG502S9QQ">
    <property type="taxonomic scope" value="Eukaryota"/>
</dbReference>
<dbReference type="InParanoid" id="A0C7G0"/>
<accession>A0C7G0</accession>
<dbReference type="Gene3D" id="3.90.228.10">
    <property type="match status" value="1"/>
</dbReference>
<dbReference type="OrthoDB" id="428577at2759"/>
<dbReference type="AlphaFoldDB" id="A0C7G0"/>
<dbReference type="PANTHER" id="PTHR36649">
    <property type="entry name" value="UBIQUITIN-LIKE DOMAIN-CONTAINING PROTEIN"/>
    <property type="match status" value="1"/>
</dbReference>
<dbReference type="SUPFAM" id="SSF56399">
    <property type="entry name" value="ADP-ribosylation"/>
    <property type="match status" value="1"/>
</dbReference>
<dbReference type="KEGG" id="ptm:GSPATT00035857001"/>
<dbReference type="Proteomes" id="UP000000600">
    <property type="component" value="Unassembled WGS sequence"/>
</dbReference>
<evidence type="ECO:0000313" key="1">
    <source>
        <dbReference type="EMBL" id="CAK66727.1"/>
    </source>
</evidence>
<dbReference type="GeneID" id="5019909"/>
<sequence length="197" mass="22726">MKSTSLYIQNNPEAKKFLNESCNGKVEYVAYFDQTNSQPNGVTLSFDDFDPSQNMGLDGFRQKVQRGPPYHRFEYYFPIGCYGFGLNVDKYVKQYGNDWLKKDGNLNEWRIMYYGTKQAAVNQILRNNLIAGGAQDYQNTECIDEFGNKVKVGRGIYFSDRLSVSKGYKNPVQTGNKKFSVYFMSRVNPRKLDKVRA</sequence>
<protein>
    <submittedName>
        <fullName evidence="1">Uncharacterized protein</fullName>
    </submittedName>
</protein>
<organism evidence="1 2">
    <name type="scientific">Paramecium tetraurelia</name>
    <dbReference type="NCBI Taxonomy" id="5888"/>
    <lineage>
        <taxon>Eukaryota</taxon>
        <taxon>Sar</taxon>
        <taxon>Alveolata</taxon>
        <taxon>Ciliophora</taxon>
        <taxon>Intramacronucleata</taxon>
        <taxon>Oligohymenophorea</taxon>
        <taxon>Peniculida</taxon>
        <taxon>Parameciidae</taxon>
        <taxon>Paramecium</taxon>
    </lineage>
</organism>
<gene>
    <name evidence="1" type="ORF">GSPATT00035857001</name>
</gene>
<dbReference type="HOGENOM" id="CLU_035000_0_0_1"/>
<name>A0C7G0_PARTE</name>
<evidence type="ECO:0000313" key="2">
    <source>
        <dbReference type="Proteomes" id="UP000000600"/>
    </source>
</evidence>
<reference evidence="1 2" key="1">
    <citation type="journal article" date="2006" name="Nature">
        <title>Global trends of whole-genome duplications revealed by the ciliate Paramecium tetraurelia.</title>
        <authorList>
            <consortium name="Genoscope"/>
            <person name="Aury J.-M."/>
            <person name="Jaillon O."/>
            <person name="Duret L."/>
            <person name="Noel B."/>
            <person name="Jubin C."/>
            <person name="Porcel B.M."/>
            <person name="Segurens B."/>
            <person name="Daubin V."/>
            <person name="Anthouard V."/>
            <person name="Aiach N."/>
            <person name="Arnaiz O."/>
            <person name="Billaut A."/>
            <person name="Beisson J."/>
            <person name="Blanc I."/>
            <person name="Bouhouche K."/>
            <person name="Camara F."/>
            <person name="Duharcourt S."/>
            <person name="Guigo R."/>
            <person name="Gogendeau D."/>
            <person name="Katinka M."/>
            <person name="Keller A.-M."/>
            <person name="Kissmehl R."/>
            <person name="Klotz C."/>
            <person name="Koll F."/>
            <person name="Le Moue A."/>
            <person name="Lepere C."/>
            <person name="Malinsky S."/>
            <person name="Nowacki M."/>
            <person name="Nowak J.K."/>
            <person name="Plattner H."/>
            <person name="Poulain J."/>
            <person name="Ruiz F."/>
            <person name="Serrano V."/>
            <person name="Zagulski M."/>
            <person name="Dessen P."/>
            <person name="Betermier M."/>
            <person name="Weissenbach J."/>
            <person name="Scarpelli C."/>
            <person name="Schachter V."/>
            <person name="Sperling L."/>
            <person name="Meyer E."/>
            <person name="Cohen J."/>
            <person name="Wincker P."/>
        </authorList>
    </citation>
    <scope>NUCLEOTIDE SEQUENCE [LARGE SCALE GENOMIC DNA]</scope>
    <source>
        <strain evidence="1 2">Stock d4-2</strain>
    </source>
</reference>
<dbReference type="RefSeq" id="XP_001434124.1">
    <property type="nucleotide sequence ID" value="XM_001434087.1"/>
</dbReference>
<dbReference type="EMBL" id="CT868047">
    <property type="protein sequence ID" value="CAK66727.1"/>
    <property type="molecule type" value="Genomic_DNA"/>
</dbReference>
<proteinExistence type="predicted"/>
<dbReference type="PANTHER" id="PTHR36649:SF28">
    <property type="entry name" value="UBIQUITIN-LIKE DOMAIN-CONTAINING PROTEIN"/>
    <property type="match status" value="1"/>
</dbReference>
<keyword evidence="2" id="KW-1185">Reference proteome</keyword>